<gene>
    <name evidence="2" type="ORF">GCM10007907_02660</name>
</gene>
<comment type="caution">
    <text evidence="2">The sequence shown here is derived from an EMBL/GenBank/DDBJ whole genome shotgun (WGS) entry which is preliminary data.</text>
</comment>
<protein>
    <recommendedName>
        <fullName evidence="4">RCC1 repeat-containing protein</fullName>
    </recommendedName>
</protein>
<dbReference type="RefSeq" id="WP_284194633.1">
    <property type="nucleotide sequence ID" value="NZ_BSOG01000001.1"/>
</dbReference>
<dbReference type="PROSITE" id="PS00626">
    <property type="entry name" value="RCC1_2"/>
    <property type="match status" value="2"/>
</dbReference>
<dbReference type="InterPro" id="IPR051210">
    <property type="entry name" value="Ub_ligase/GEF_domain"/>
</dbReference>
<evidence type="ECO:0000313" key="2">
    <source>
        <dbReference type="EMBL" id="GLR11476.1"/>
    </source>
</evidence>
<evidence type="ECO:0000313" key="3">
    <source>
        <dbReference type="Proteomes" id="UP001156706"/>
    </source>
</evidence>
<dbReference type="PROSITE" id="PS50012">
    <property type="entry name" value="RCC1_3"/>
    <property type="match status" value="3"/>
</dbReference>
<accession>A0ABQ5YD63</accession>
<dbReference type="PANTHER" id="PTHR22870:SF408">
    <property type="entry name" value="OS09G0560450 PROTEIN"/>
    <property type="match status" value="1"/>
</dbReference>
<evidence type="ECO:0000256" key="1">
    <source>
        <dbReference type="ARBA" id="ARBA00022737"/>
    </source>
</evidence>
<proteinExistence type="predicted"/>
<dbReference type="EMBL" id="BSOG01000001">
    <property type="protein sequence ID" value="GLR11476.1"/>
    <property type="molecule type" value="Genomic_DNA"/>
</dbReference>
<keyword evidence="3" id="KW-1185">Reference proteome</keyword>
<dbReference type="PANTHER" id="PTHR22870">
    <property type="entry name" value="REGULATOR OF CHROMOSOME CONDENSATION"/>
    <property type="match status" value="1"/>
</dbReference>
<dbReference type="InterPro" id="IPR009091">
    <property type="entry name" value="RCC1/BLIP-II"/>
</dbReference>
<evidence type="ECO:0008006" key="4">
    <source>
        <dbReference type="Google" id="ProtNLM"/>
    </source>
</evidence>
<organism evidence="2 3">
    <name type="scientific">Chitinimonas prasina</name>
    <dbReference type="NCBI Taxonomy" id="1434937"/>
    <lineage>
        <taxon>Bacteria</taxon>
        <taxon>Pseudomonadati</taxon>
        <taxon>Pseudomonadota</taxon>
        <taxon>Betaproteobacteria</taxon>
        <taxon>Neisseriales</taxon>
        <taxon>Chitinibacteraceae</taxon>
        <taxon>Chitinimonas</taxon>
    </lineage>
</organism>
<dbReference type="SUPFAM" id="SSF50985">
    <property type="entry name" value="RCC1/BLIP-II"/>
    <property type="match status" value="1"/>
</dbReference>
<dbReference type="InterPro" id="IPR000408">
    <property type="entry name" value="Reg_chr_condens"/>
</dbReference>
<sequence length="244" mass="26506">MKFDSLQHLSTQATLPHRLMGDTPSAQVASMMAHGLWHQLQLRRDGTLWASGDNRYGQLGDGSRQDQRRPVLVGRNFCAIAAGRFHSLGLKRDGSLWAWGYNGDGQLGDGSLVDQARPVQIARGCMAIAAGALHSLLLKHDGTLWAWGHNGQGQLGHTVDAKQALPTPMGHGYREIATTDYQSMALHHSGQLIRWGVTPGEESEDGSLGTSRVQYDDISLGDETCFLQAAQLMAQAAPAYQLPR</sequence>
<dbReference type="Pfam" id="PF13540">
    <property type="entry name" value="RCC1_2"/>
    <property type="match status" value="2"/>
</dbReference>
<reference evidence="3" key="1">
    <citation type="journal article" date="2019" name="Int. J. Syst. Evol. Microbiol.">
        <title>The Global Catalogue of Microorganisms (GCM) 10K type strain sequencing project: providing services to taxonomists for standard genome sequencing and annotation.</title>
        <authorList>
            <consortium name="The Broad Institute Genomics Platform"/>
            <consortium name="The Broad Institute Genome Sequencing Center for Infectious Disease"/>
            <person name="Wu L."/>
            <person name="Ma J."/>
        </authorList>
    </citation>
    <scope>NUCLEOTIDE SEQUENCE [LARGE SCALE GENOMIC DNA]</scope>
    <source>
        <strain evidence="3">NBRC 110044</strain>
    </source>
</reference>
<name>A0ABQ5YD63_9NEIS</name>
<dbReference type="Proteomes" id="UP001156706">
    <property type="component" value="Unassembled WGS sequence"/>
</dbReference>
<keyword evidence="1" id="KW-0677">Repeat</keyword>
<dbReference type="Gene3D" id="2.130.10.30">
    <property type="entry name" value="Regulator of chromosome condensation 1/beta-lactamase-inhibitor protein II"/>
    <property type="match status" value="1"/>
</dbReference>